<dbReference type="Pfam" id="PF13181">
    <property type="entry name" value="TPR_8"/>
    <property type="match status" value="1"/>
</dbReference>
<evidence type="ECO:0000313" key="5">
    <source>
        <dbReference type="Proteomes" id="UP000692954"/>
    </source>
</evidence>
<name>A0A8S1RD35_9CILI</name>
<keyword evidence="2 3" id="KW-0802">TPR repeat</keyword>
<keyword evidence="5" id="KW-1185">Reference proteome</keyword>
<protein>
    <recommendedName>
        <fullName evidence="6">Tetratricopeptide repeat protein</fullName>
    </recommendedName>
</protein>
<evidence type="ECO:0000256" key="2">
    <source>
        <dbReference type="ARBA" id="ARBA00022803"/>
    </source>
</evidence>
<evidence type="ECO:0008006" key="6">
    <source>
        <dbReference type="Google" id="ProtNLM"/>
    </source>
</evidence>
<dbReference type="SMART" id="SM00028">
    <property type="entry name" value="TPR"/>
    <property type="match status" value="7"/>
</dbReference>
<gene>
    <name evidence="4" type="ORF">PSON_ATCC_30995.1.T1540120</name>
</gene>
<evidence type="ECO:0000256" key="3">
    <source>
        <dbReference type="PROSITE-ProRule" id="PRU00339"/>
    </source>
</evidence>
<dbReference type="PANTHER" id="PTHR44943:SF4">
    <property type="entry name" value="TPR REPEAT-CONTAINING PROTEIN MJ0798"/>
    <property type="match status" value="1"/>
</dbReference>
<dbReference type="OrthoDB" id="10263032at2759"/>
<dbReference type="Pfam" id="PF12895">
    <property type="entry name" value="ANAPC3"/>
    <property type="match status" value="1"/>
</dbReference>
<dbReference type="Proteomes" id="UP000692954">
    <property type="component" value="Unassembled WGS sequence"/>
</dbReference>
<dbReference type="InterPro" id="IPR019734">
    <property type="entry name" value="TPR_rpt"/>
</dbReference>
<proteinExistence type="predicted"/>
<dbReference type="PANTHER" id="PTHR44943">
    <property type="entry name" value="CELLULOSE SYNTHASE OPERON PROTEIN C"/>
    <property type="match status" value="1"/>
</dbReference>
<dbReference type="AlphaFoldDB" id="A0A8S1RD35"/>
<sequence length="289" mass="33554">MGLHEKALECFCIDLNHINNADDFKASYLYQKGLTLFYLNRYLEAIDQFDKSLSINIHQNGLSHNMKALSLMEIGDLDSALFFINQAINNNSQNSAIRFNKALILIKLENLQEALIALDDAIQIDMNNVNFYNNKGWVLEKLGNLESAKQNYYLALEKNPQSSIIYFNLANVLFKLKDYQESLHICDLAIQRNLKSAQIYSCKGQIFFIWSQMDEVKKNFENAFLEPSCSDNEYRQFAQILFQKNDLKNALKYIEIAISRNSENNDNFMVQAEIVNSIQRECQRNENHQ</sequence>
<feature type="repeat" description="TPR" evidence="3">
    <location>
        <begin position="26"/>
        <end position="59"/>
    </location>
</feature>
<keyword evidence="1" id="KW-0677">Repeat</keyword>
<dbReference type="PROSITE" id="PS50005">
    <property type="entry name" value="TPR"/>
    <property type="match status" value="2"/>
</dbReference>
<feature type="repeat" description="TPR" evidence="3">
    <location>
        <begin position="129"/>
        <end position="162"/>
    </location>
</feature>
<dbReference type="InterPro" id="IPR051685">
    <property type="entry name" value="Ycf3/AcsC/BcsC/TPR_MFPF"/>
</dbReference>
<evidence type="ECO:0000313" key="4">
    <source>
        <dbReference type="EMBL" id="CAD8124909.1"/>
    </source>
</evidence>
<comment type="caution">
    <text evidence="4">The sequence shown here is derived from an EMBL/GenBank/DDBJ whole genome shotgun (WGS) entry which is preliminary data.</text>
</comment>
<reference evidence="4" key="1">
    <citation type="submission" date="2021-01" db="EMBL/GenBank/DDBJ databases">
        <authorList>
            <consortium name="Genoscope - CEA"/>
            <person name="William W."/>
        </authorList>
    </citation>
    <scope>NUCLEOTIDE SEQUENCE</scope>
</reference>
<evidence type="ECO:0000256" key="1">
    <source>
        <dbReference type="ARBA" id="ARBA00022737"/>
    </source>
</evidence>
<dbReference type="EMBL" id="CAJJDN010000154">
    <property type="protein sequence ID" value="CAD8124909.1"/>
    <property type="molecule type" value="Genomic_DNA"/>
</dbReference>
<dbReference type="Pfam" id="PF13431">
    <property type="entry name" value="TPR_17"/>
    <property type="match status" value="1"/>
</dbReference>
<accession>A0A8S1RD35</accession>
<organism evidence="4 5">
    <name type="scientific">Paramecium sonneborni</name>
    <dbReference type="NCBI Taxonomy" id="65129"/>
    <lineage>
        <taxon>Eukaryota</taxon>
        <taxon>Sar</taxon>
        <taxon>Alveolata</taxon>
        <taxon>Ciliophora</taxon>
        <taxon>Intramacronucleata</taxon>
        <taxon>Oligohymenophorea</taxon>
        <taxon>Peniculida</taxon>
        <taxon>Parameciidae</taxon>
        <taxon>Paramecium</taxon>
    </lineage>
</organism>